<dbReference type="InterPro" id="IPR036291">
    <property type="entry name" value="NAD(P)-bd_dom_sf"/>
</dbReference>
<dbReference type="RefSeq" id="WP_149389999.1">
    <property type="nucleotide sequence ID" value="NZ_SMRS01000002.1"/>
</dbReference>
<sequence length="254" mass="27950">MVKAKWVWITGGSSGIGLATARECLDRGDYVILSARDAQKLQQVCTELNAQLPSPQAFAYALDVTDVQALQEAWEFICGHFALPDWIIFNAGTHTPTSIDSLQPSVFRQLMEVNYFAVLQGIHTVLPRLRAQRRGTIAVVASVAGYRGLPTAAAYGASKAAMIHACEAFYTELQGSGVKLKLINPGFVRTPLTDRNAFAMPCLMEPEAAAKALVQGLESPGFEVVFPRRFAYFLKFLRCLPYAIYFKLVQRLNG</sequence>
<organism evidence="3 4">
    <name type="scientific">Nitrincola tapanii</name>
    <dbReference type="NCBI Taxonomy" id="1708751"/>
    <lineage>
        <taxon>Bacteria</taxon>
        <taxon>Pseudomonadati</taxon>
        <taxon>Pseudomonadota</taxon>
        <taxon>Gammaproteobacteria</taxon>
        <taxon>Oceanospirillales</taxon>
        <taxon>Oceanospirillaceae</taxon>
        <taxon>Nitrincola</taxon>
    </lineage>
</organism>
<keyword evidence="4" id="KW-1185">Reference proteome</keyword>
<dbReference type="PRINTS" id="PR00081">
    <property type="entry name" value="GDHRDH"/>
</dbReference>
<dbReference type="Proteomes" id="UP000325302">
    <property type="component" value="Unassembled WGS sequence"/>
</dbReference>
<dbReference type="Pfam" id="PF00106">
    <property type="entry name" value="adh_short"/>
    <property type="match status" value="1"/>
</dbReference>
<comment type="caution">
    <text evidence="3">The sequence shown here is derived from an EMBL/GenBank/DDBJ whole genome shotgun (WGS) entry which is preliminary data.</text>
</comment>
<accession>A0A5A9W668</accession>
<dbReference type="PANTHER" id="PTHR44196">
    <property type="entry name" value="DEHYDROGENASE/REDUCTASE SDR FAMILY MEMBER 7B"/>
    <property type="match status" value="1"/>
</dbReference>
<gene>
    <name evidence="3" type="ORF">E1H14_03100</name>
</gene>
<evidence type="ECO:0000256" key="1">
    <source>
        <dbReference type="ARBA" id="ARBA00006484"/>
    </source>
</evidence>
<dbReference type="GO" id="GO:0016020">
    <property type="term" value="C:membrane"/>
    <property type="evidence" value="ECO:0007669"/>
    <property type="project" value="TreeGrafter"/>
</dbReference>
<dbReference type="EMBL" id="SMRS01000002">
    <property type="protein sequence ID" value="KAA0875695.1"/>
    <property type="molecule type" value="Genomic_DNA"/>
</dbReference>
<evidence type="ECO:0000313" key="3">
    <source>
        <dbReference type="EMBL" id="KAA0875695.1"/>
    </source>
</evidence>
<dbReference type="PANTHER" id="PTHR44196:SF1">
    <property type="entry name" value="DEHYDROGENASE_REDUCTASE SDR FAMILY MEMBER 7B"/>
    <property type="match status" value="1"/>
</dbReference>
<evidence type="ECO:0000313" key="4">
    <source>
        <dbReference type="Proteomes" id="UP000325302"/>
    </source>
</evidence>
<proteinExistence type="inferred from homology"/>
<dbReference type="Gene3D" id="3.40.50.720">
    <property type="entry name" value="NAD(P)-binding Rossmann-like Domain"/>
    <property type="match status" value="1"/>
</dbReference>
<dbReference type="GO" id="GO:0016491">
    <property type="term" value="F:oxidoreductase activity"/>
    <property type="evidence" value="ECO:0007669"/>
    <property type="project" value="UniProtKB-KW"/>
</dbReference>
<dbReference type="AlphaFoldDB" id="A0A5A9W668"/>
<reference evidence="3 4" key="1">
    <citation type="submission" date="2019-03" db="EMBL/GenBank/DDBJ databases">
        <title>Nitrincola sp. nov. isolated from an Indian soda lake.</title>
        <authorList>
            <person name="Joshi A."/>
            <person name="Thite S.V."/>
            <person name="Joseph N."/>
            <person name="Dhotre D."/>
            <person name="Moorthy M."/>
            <person name="Shouche Y.S."/>
        </authorList>
    </citation>
    <scope>NUCLEOTIDE SEQUENCE [LARGE SCALE GENOMIC DNA]</scope>
    <source>
        <strain evidence="3 4">MEB193</strain>
    </source>
</reference>
<comment type="similarity">
    <text evidence="1">Belongs to the short-chain dehydrogenases/reductases (SDR) family.</text>
</comment>
<protein>
    <submittedName>
        <fullName evidence="3">SDR family NAD(P)-dependent oxidoreductase</fullName>
    </submittedName>
</protein>
<keyword evidence="2" id="KW-0560">Oxidoreductase</keyword>
<dbReference type="InterPro" id="IPR002347">
    <property type="entry name" value="SDR_fam"/>
</dbReference>
<name>A0A5A9W668_9GAMM</name>
<dbReference type="SUPFAM" id="SSF51735">
    <property type="entry name" value="NAD(P)-binding Rossmann-fold domains"/>
    <property type="match status" value="1"/>
</dbReference>
<evidence type="ECO:0000256" key="2">
    <source>
        <dbReference type="ARBA" id="ARBA00023002"/>
    </source>
</evidence>
<dbReference type="OrthoDB" id="335726at2"/>